<accession>A0AAT9GHZ0</accession>
<dbReference type="EMBL" id="AP029612">
    <property type="protein sequence ID" value="BFG70279.1"/>
    <property type="molecule type" value="Genomic_DNA"/>
</dbReference>
<evidence type="ECO:0008006" key="2">
    <source>
        <dbReference type="Google" id="ProtNLM"/>
    </source>
</evidence>
<proteinExistence type="predicted"/>
<reference evidence="1" key="1">
    <citation type="submission" date="2024-02" db="EMBL/GenBank/DDBJ databases">
        <title>Sediminibacterium planktonica sp. nov. and Sediminibacterium longus sp. nov., isolated from surface lake and river water.</title>
        <authorList>
            <person name="Watanabe K."/>
            <person name="Takemine S."/>
            <person name="Ishii Y."/>
            <person name="Ogata Y."/>
            <person name="Shindo C."/>
            <person name="Suda W."/>
        </authorList>
    </citation>
    <scope>NUCLEOTIDE SEQUENCE</scope>
    <source>
        <strain evidence="1">KACHI17</strain>
    </source>
</reference>
<dbReference type="AlphaFoldDB" id="A0AAT9GHZ0"/>
<protein>
    <recommendedName>
        <fullName evidence="2">DUF4251 domain-containing protein</fullName>
    </recommendedName>
</protein>
<sequence>MKKIICYIALTCIITSLSAQDFKKNISQVQSHYTRGKLQDAHFALQQMMQDLDITIGREVLKLFPLRLDTLSAIPKQEEVFGNTQFTGVTIEKNYGITNKKATLSVVINSPLLNSLNAYITSPLMAGLGSDPNTRIVKVGHYKARLTKEAEEDQYKLEIPMTNALLTLTVLKSNESEILAWAGTLPLEKMASLIQ</sequence>
<dbReference type="RefSeq" id="WP_353550565.1">
    <property type="nucleotide sequence ID" value="NZ_AP029612.1"/>
</dbReference>
<evidence type="ECO:0000313" key="1">
    <source>
        <dbReference type="EMBL" id="BFG70279.1"/>
    </source>
</evidence>
<gene>
    <name evidence="1" type="ORF">KACHI17_11600</name>
</gene>
<name>A0AAT9GHZ0_9BACT</name>
<organism evidence="1">
    <name type="scientific">Sediminibacterium sp. KACHI17</name>
    <dbReference type="NCBI Taxonomy" id="1751071"/>
    <lineage>
        <taxon>Bacteria</taxon>
        <taxon>Pseudomonadati</taxon>
        <taxon>Bacteroidota</taxon>
        <taxon>Chitinophagia</taxon>
        <taxon>Chitinophagales</taxon>
        <taxon>Chitinophagaceae</taxon>
        <taxon>Sediminibacterium</taxon>
    </lineage>
</organism>